<keyword evidence="8 12" id="KW-0220">Diaminopimelate biosynthesis</keyword>
<feature type="binding site" evidence="13">
    <location>
        <begin position="10"/>
        <end position="13"/>
    </location>
    <ligand>
        <name>NADP(+)</name>
        <dbReference type="ChEBI" id="CHEBI:58349"/>
    </ligand>
</feature>
<feature type="binding site" evidence="13">
    <location>
        <begin position="34"/>
        <end position="36"/>
    </location>
    <ligand>
        <name>NADP(+)</name>
        <dbReference type="ChEBI" id="CHEBI:58349"/>
    </ligand>
</feature>
<keyword evidence="7 12" id="KW-0521">NADP</keyword>
<dbReference type="GO" id="GO:0000166">
    <property type="term" value="F:nucleotide binding"/>
    <property type="evidence" value="ECO:0007669"/>
    <property type="project" value="UniProtKB-KW"/>
</dbReference>
<comment type="caution">
    <text evidence="15">The sequence shown here is derived from an EMBL/GenBank/DDBJ whole genome shotgun (WGS) entry which is preliminary data.</text>
</comment>
<evidence type="ECO:0000256" key="11">
    <source>
        <dbReference type="ARBA" id="ARBA00052023"/>
    </source>
</evidence>
<evidence type="ECO:0000256" key="3">
    <source>
        <dbReference type="ARBA" id="ARBA00011738"/>
    </source>
</evidence>
<sequence length="331" mass="35733">MAIRIGIVGYGNLGRGVECAVRQNADMTLAAVLTRRDPKQMTILTEGVPVVRQDDWADYADAIDVMILCGGSATDLPTMTPAFAAHFNVVDSFDTHAKIPEHFAAVDAAARAGSHVALISAGWDPGLFSLNRVYASSILPEGKHYTFWGKGVSQGHSDAIRRIDGVKDARQYTIPVEAALAAARSGDNPELTTRQMHTRECFVVAEDGVDEAGRQAIEDAIVTMPNYFADYDTTVHFITEEELQRDHSGIPHGGFVIRSGKTGWEAENTAVVEYGLTLDSNPEFTAGVLAACARAVHRFAQDGSVGCKSMLDVPPAYLSPLDPQTLRARML</sequence>
<evidence type="ECO:0000256" key="12">
    <source>
        <dbReference type="PIRNR" id="PIRNR025648"/>
    </source>
</evidence>
<feature type="binding site" evidence="13">
    <location>
        <begin position="69"/>
        <end position="72"/>
    </location>
    <ligand>
        <name>NADP(+)</name>
        <dbReference type="ChEBI" id="CHEBI:58349"/>
    </ligand>
</feature>
<dbReference type="GO" id="GO:0047850">
    <property type="term" value="F:diaminopimelate dehydrogenase activity"/>
    <property type="evidence" value="ECO:0007669"/>
    <property type="project" value="UniProtKB-UniRule"/>
</dbReference>
<proteinExistence type="inferred from homology"/>
<feature type="binding site" evidence="13">
    <location>
        <position position="173"/>
    </location>
    <ligand>
        <name>substrate</name>
    </ligand>
</feature>
<protein>
    <recommendedName>
        <fullName evidence="5 12">Meso-diaminopimelate D-dehydrogenase</fullName>
        <shortName evidence="12">DAPDH</shortName>
        <shortName evidence="12">Meso-DAP dehydrogenase</shortName>
        <ecNumber evidence="4 12">1.4.1.16</ecNumber>
    </recommendedName>
</protein>
<dbReference type="UniPathway" id="UPA00034">
    <property type="reaction ID" value="UER00026"/>
</dbReference>
<dbReference type="Gene3D" id="3.30.360.10">
    <property type="entry name" value="Dihydrodipicolinate Reductase, domain 2"/>
    <property type="match status" value="1"/>
</dbReference>
<feature type="binding site" evidence="13">
    <location>
        <begin position="92"/>
        <end position="94"/>
    </location>
    <ligand>
        <name>NADP(+)</name>
        <dbReference type="ChEBI" id="CHEBI:58349"/>
    </ligand>
</feature>
<dbReference type="CDD" id="cd02270">
    <property type="entry name" value="meso-DAPDH_N"/>
    <property type="match status" value="1"/>
</dbReference>
<feature type="binding site" evidence="13">
    <location>
        <begin position="121"/>
        <end position="125"/>
    </location>
    <ligand>
        <name>NADP(+)</name>
        <dbReference type="ChEBI" id="CHEBI:58349"/>
    </ligand>
</feature>
<comment type="subunit">
    <text evidence="3 12">Homodimer.</text>
</comment>
<dbReference type="OrthoDB" id="9779394at2"/>
<organism evidence="15 16">
    <name type="scientific">Pseudoramibacter alactolyticus ATCC 23263</name>
    <dbReference type="NCBI Taxonomy" id="887929"/>
    <lineage>
        <taxon>Bacteria</taxon>
        <taxon>Bacillati</taxon>
        <taxon>Bacillota</taxon>
        <taxon>Clostridia</taxon>
        <taxon>Eubacteriales</taxon>
        <taxon>Eubacteriaceae</taxon>
        <taxon>Pseudoramibacter</taxon>
    </lineage>
</organism>
<dbReference type="EC" id="1.4.1.16" evidence="4 12"/>
<evidence type="ECO:0000256" key="4">
    <source>
        <dbReference type="ARBA" id="ARBA00012080"/>
    </source>
</evidence>
<dbReference type="Pfam" id="PF16654">
    <property type="entry name" value="DAPDH_C"/>
    <property type="match status" value="1"/>
</dbReference>
<dbReference type="AlphaFoldDB" id="E6MJR8"/>
<keyword evidence="9 12" id="KW-0560">Oxidoreductase</keyword>
<keyword evidence="13" id="KW-0547">Nucleotide-binding</keyword>
<accession>E6MJR8</accession>
<dbReference type="HOGENOM" id="CLU_055796_0_0_9"/>
<dbReference type="EMBL" id="AEQN01000030">
    <property type="protein sequence ID" value="EFV00657.1"/>
    <property type="molecule type" value="Genomic_DNA"/>
</dbReference>
<dbReference type="NCBIfam" id="TIGR01921">
    <property type="entry name" value="DAP-DH"/>
    <property type="match status" value="1"/>
</dbReference>
<gene>
    <name evidence="15" type="ORF">HMP0721_2253</name>
</gene>
<evidence type="ECO:0000259" key="14">
    <source>
        <dbReference type="Pfam" id="PF16654"/>
    </source>
</evidence>
<feature type="binding site" evidence="13">
    <location>
        <position position="281"/>
    </location>
    <ligand>
        <name>substrate</name>
    </ligand>
</feature>
<comment type="catalytic activity">
    <reaction evidence="11 12">
        <text>meso-2,6-diaminopimelate + NADP(+) + H2O = (S)-2-amino-6-oxoheptanedioate + NH4(+) + NADPH + H(+)</text>
        <dbReference type="Rhea" id="RHEA:13561"/>
        <dbReference type="ChEBI" id="CHEBI:15377"/>
        <dbReference type="ChEBI" id="CHEBI:15378"/>
        <dbReference type="ChEBI" id="CHEBI:28938"/>
        <dbReference type="ChEBI" id="CHEBI:57783"/>
        <dbReference type="ChEBI" id="CHEBI:57791"/>
        <dbReference type="ChEBI" id="CHEBI:58349"/>
        <dbReference type="ChEBI" id="CHEBI:58556"/>
        <dbReference type="EC" id="1.4.1.16"/>
    </reaction>
</comment>
<dbReference type="InterPro" id="IPR010190">
    <property type="entry name" value="Diaminopimelate_DH_Ddh"/>
</dbReference>
<comment type="pathway">
    <text evidence="1 12">Amino-acid biosynthesis; L-lysine biosynthesis via DAP pathway; DL-2,6-diaminopimelate from (S)-tetrahydrodipicolinate: step 1/1.</text>
</comment>
<dbReference type="STRING" id="887929.HMP0721_2253"/>
<comment type="function">
    <text evidence="12">Catalyzes the reversible NADPH-dependent reductive amination of L-2-amino-6-oxopimelate, the acyclic form of L-tetrahydrodipicolinate, to generate the meso compound, D,L-2,6-diaminopimelate.</text>
</comment>
<evidence type="ECO:0000256" key="5">
    <source>
        <dbReference type="ARBA" id="ARBA00021654"/>
    </source>
</evidence>
<evidence type="ECO:0000313" key="15">
    <source>
        <dbReference type="EMBL" id="EFV00657.1"/>
    </source>
</evidence>
<dbReference type="eggNOG" id="COG1712">
    <property type="taxonomic scope" value="Bacteria"/>
</dbReference>
<feature type="binding site" evidence="13">
    <location>
        <position position="148"/>
    </location>
    <ligand>
        <name>substrate</name>
    </ligand>
</feature>
<feature type="domain" description="Meso-diaminopimelate D-dehydrogenase C-terminal" evidence="14">
    <location>
        <begin position="122"/>
        <end position="280"/>
    </location>
</feature>
<keyword evidence="16" id="KW-1185">Reference proteome</keyword>
<feature type="binding site" evidence="13">
    <location>
        <position position="199"/>
    </location>
    <ligand>
        <name>substrate</name>
    </ligand>
</feature>
<evidence type="ECO:0000256" key="6">
    <source>
        <dbReference type="ARBA" id="ARBA00022605"/>
    </source>
</evidence>
<dbReference type="InterPro" id="IPR032094">
    <property type="entry name" value="Meso-DAP_DH_C"/>
</dbReference>
<name>E6MJR8_9FIRM</name>
<keyword evidence="10 12" id="KW-0457">Lysine biosynthesis</keyword>
<evidence type="ECO:0000256" key="2">
    <source>
        <dbReference type="ARBA" id="ARBA00007442"/>
    </source>
</evidence>
<evidence type="ECO:0000256" key="10">
    <source>
        <dbReference type="ARBA" id="ARBA00023154"/>
    </source>
</evidence>
<dbReference type="Proteomes" id="UP000004754">
    <property type="component" value="Unassembled WGS sequence"/>
</dbReference>
<evidence type="ECO:0000256" key="1">
    <source>
        <dbReference type="ARBA" id="ARBA00004896"/>
    </source>
</evidence>
<reference evidence="15 16" key="1">
    <citation type="submission" date="2010-12" db="EMBL/GenBank/DDBJ databases">
        <authorList>
            <person name="Muzny D."/>
            <person name="Qin X."/>
            <person name="Deng J."/>
            <person name="Jiang H."/>
            <person name="Liu Y."/>
            <person name="Qu J."/>
            <person name="Song X.-Z."/>
            <person name="Zhang L."/>
            <person name="Thornton R."/>
            <person name="Coyle M."/>
            <person name="Francisco L."/>
            <person name="Jackson L."/>
            <person name="Javaid M."/>
            <person name="Korchina V."/>
            <person name="Kovar C."/>
            <person name="Mata R."/>
            <person name="Mathew T."/>
            <person name="Ngo R."/>
            <person name="Nguyen L."/>
            <person name="Nguyen N."/>
            <person name="Okwuonu G."/>
            <person name="Ongeri F."/>
            <person name="Pham C."/>
            <person name="Simmons D."/>
            <person name="Wilczek-Boney K."/>
            <person name="Hale W."/>
            <person name="Jakkamsetti A."/>
            <person name="Pham P."/>
            <person name="Ruth R."/>
            <person name="San Lucas F."/>
            <person name="Warren J."/>
            <person name="Zhang J."/>
            <person name="Zhao Z."/>
            <person name="Zhou C."/>
            <person name="Zhu D."/>
            <person name="Lee S."/>
            <person name="Bess C."/>
            <person name="Blankenburg K."/>
            <person name="Forbes L."/>
            <person name="Fu Q."/>
            <person name="Gubbala S."/>
            <person name="Hirani K."/>
            <person name="Jayaseelan J.C."/>
            <person name="Lara F."/>
            <person name="Munidasa M."/>
            <person name="Palculict T."/>
            <person name="Patil S."/>
            <person name="Pu L.-L."/>
            <person name="Saada N."/>
            <person name="Tang L."/>
            <person name="Weissenberger G."/>
            <person name="Zhu Y."/>
            <person name="Hemphill L."/>
            <person name="Shang Y."/>
            <person name="Youmans B."/>
            <person name="Ayvaz T."/>
            <person name="Ross M."/>
            <person name="Santibanez J."/>
            <person name="Aqrawi P."/>
            <person name="Gross S."/>
            <person name="Joshi V."/>
            <person name="Fowler G."/>
            <person name="Nazareth L."/>
            <person name="Reid J."/>
            <person name="Worley K."/>
            <person name="Petrosino J."/>
            <person name="Highlander S."/>
            <person name="Gibbs R."/>
        </authorList>
    </citation>
    <scope>NUCLEOTIDE SEQUENCE [LARGE SCALE GENOMIC DNA]</scope>
    <source>
        <strain evidence="15 16">ATCC 23263</strain>
    </source>
</reference>
<evidence type="ECO:0000256" key="7">
    <source>
        <dbReference type="ARBA" id="ARBA00022857"/>
    </source>
</evidence>
<evidence type="ECO:0000256" key="8">
    <source>
        <dbReference type="ARBA" id="ARBA00022915"/>
    </source>
</evidence>
<dbReference type="InterPro" id="IPR036291">
    <property type="entry name" value="NAD(P)-bd_dom_sf"/>
</dbReference>
<dbReference type="Gene3D" id="3.40.50.720">
    <property type="entry name" value="NAD(P)-binding Rossmann-like Domain"/>
    <property type="match status" value="1"/>
</dbReference>
<dbReference type="SUPFAM" id="SSF51735">
    <property type="entry name" value="NAD(P)-binding Rossmann-fold domains"/>
    <property type="match status" value="2"/>
</dbReference>
<evidence type="ECO:0000313" key="16">
    <source>
        <dbReference type="Proteomes" id="UP000004754"/>
    </source>
</evidence>
<comment type="similarity">
    <text evidence="2 12">Belongs to the diaminopimelate dehydrogenase family.</text>
</comment>
<dbReference type="SUPFAM" id="SSF55347">
    <property type="entry name" value="Glyceraldehyde-3-phosphate dehydrogenase-like, C-terminal domain"/>
    <property type="match status" value="1"/>
</dbReference>
<dbReference type="GO" id="GO:0019877">
    <property type="term" value="P:diaminopimelate biosynthetic process"/>
    <property type="evidence" value="ECO:0007669"/>
    <property type="project" value="UniProtKB-UniRule"/>
</dbReference>
<evidence type="ECO:0000256" key="13">
    <source>
        <dbReference type="PIRSR" id="PIRSR025648-1"/>
    </source>
</evidence>
<dbReference type="PIRSF" id="PIRSF025648">
    <property type="entry name" value="DDH"/>
    <property type="match status" value="1"/>
</dbReference>
<dbReference type="GO" id="GO:0009089">
    <property type="term" value="P:lysine biosynthetic process via diaminopimelate"/>
    <property type="evidence" value="ECO:0007669"/>
    <property type="project" value="UniProtKB-UniRule"/>
</dbReference>
<keyword evidence="6 12" id="KW-0028">Amino-acid biosynthesis</keyword>
<dbReference type="RefSeq" id="WP_006599675.1">
    <property type="nucleotide sequence ID" value="NZ_GL622359.1"/>
</dbReference>
<evidence type="ECO:0000256" key="9">
    <source>
        <dbReference type="ARBA" id="ARBA00023002"/>
    </source>
</evidence>
<feature type="binding site" evidence="13">
    <location>
        <position position="252"/>
    </location>
    <ligand>
        <name>substrate</name>
    </ligand>
</feature>